<evidence type="ECO:0008006" key="4">
    <source>
        <dbReference type="Google" id="ProtNLM"/>
    </source>
</evidence>
<accession>A0A840WX31</accession>
<evidence type="ECO:0000256" key="1">
    <source>
        <dbReference type="SAM" id="SignalP"/>
    </source>
</evidence>
<evidence type="ECO:0000313" key="2">
    <source>
        <dbReference type="EMBL" id="MBB5514245.1"/>
    </source>
</evidence>
<comment type="caution">
    <text evidence="2">The sequence shown here is derived from an EMBL/GenBank/DDBJ whole genome shotgun (WGS) entry which is preliminary data.</text>
</comment>
<dbReference type="Proteomes" id="UP000553766">
    <property type="component" value="Unassembled WGS sequence"/>
</dbReference>
<name>A0A840WX31_9RHOB</name>
<dbReference type="AlphaFoldDB" id="A0A840WX31"/>
<proteinExistence type="predicted"/>
<feature type="chain" id="PRO_5032398938" description="Lipid A 3-O-deacylase (PagL)" evidence="1">
    <location>
        <begin position="17"/>
        <end position="174"/>
    </location>
</feature>
<sequence length="174" mass="19117">MRVLILLLAMALPASANTTVFGGVMVENDFQDAFTPWELNPDEPGFIGIARSYPVASRWGLDFEVEGQVVRHFGRQEHWEVNVPLIGRYQFDGVVDSVAWGIGASYASEEPDFERDRNGNAQRALIYWVAELAFAGPENGPQPVLRLHHRSNGFGLVGPDGGSNAIAIGVRLPR</sequence>
<organism evidence="2 3">
    <name type="scientific">Rubricella aquisinus</name>
    <dbReference type="NCBI Taxonomy" id="2028108"/>
    <lineage>
        <taxon>Bacteria</taxon>
        <taxon>Pseudomonadati</taxon>
        <taxon>Pseudomonadota</taxon>
        <taxon>Alphaproteobacteria</taxon>
        <taxon>Rhodobacterales</taxon>
        <taxon>Paracoccaceae</taxon>
        <taxon>Rubricella</taxon>
    </lineage>
</organism>
<gene>
    <name evidence="2" type="ORF">FHS89_000243</name>
</gene>
<keyword evidence="1" id="KW-0732">Signal</keyword>
<reference evidence="2 3" key="1">
    <citation type="submission" date="2020-08" db="EMBL/GenBank/DDBJ databases">
        <title>Genomic Encyclopedia of Type Strains, Phase IV (KMG-IV): sequencing the most valuable type-strain genomes for metagenomic binning, comparative biology and taxonomic classification.</title>
        <authorList>
            <person name="Goeker M."/>
        </authorList>
    </citation>
    <scope>NUCLEOTIDE SEQUENCE [LARGE SCALE GENOMIC DNA]</scope>
    <source>
        <strain evidence="2 3">DSM 103377</strain>
    </source>
</reference>
<evidence type="ECO:0000313" key="3">
    <source>
        <dbReference type="Proteomes" id="UP000553766"/>
    </source>
</evidence>
<dbReference type="RefSeq" id="WP_184007638.1">
    <property type="nucleotide sequence ID" value="NZ_JACIJS010000001.1"/>
</dbReference>
<keyword evidence="3" id="KW-1185">Reference proteome</keyword>
<feature type="signal peptide" evidence="1">
    <location>
        <begin position="1"/>
        <end position="16"/>
    </location>
</feature>
<dbReference type="EMBL" id="JACIJS010000001">
    <property type="protein sequence ID" value="MBB5514245.1"/>
    <property type="molecule type" value="Genomic_DNA"/>
</dbReference>
<protein>
    <recommendedName>
        <fullName evidence="4">Lipid A 3-O-deacylase (PagL)</fullName>
    </recommendedName>
</protein>